<evidence type="ECO:0000313" key="1">
    <source>
        <dbReference type="EMBL" id="MFC7137770.1"/>
    </source>
</evidence>
<name>A0ABD5XXG3_9EURY</name>
<protein>
    <submittedName>
        <fullName evidence="1">Uncharacterized protein</fullName>
    </submittedName>
</protein>
<sequence>MRKFAERNEDFESLVESFDAYLEARGDLLPVLKSLIHRPLVRLVGDDDLMEKAQNYLSVYQKTQKTLDRKYMSLRDASAQGADGCSLISSCWTQLSWIEKVDES</sequence>
<dbReference type="AlphaFoldDB" id="A0ABD5XXG3"/>
<keyword evidence="2" id="KW-1185">Reference proteome</keyword>
<accession>A0ABD5XXG3</accession>
<proteinExistence type="predicted"/>
<dbReference type="EMBL" id="JBHSZG010000002">
    <property type="protein sequence ID" value="MFC7137770.1"/>
    <property type="molecule type" value="Genomic_DNA"/>
</dbReference>
<comment type="caution">
    <text evidence="1">The sequence shown here is derived from an EMBL/GenBank/DDBJ whole genome shotgun (WGS) entry which is preliminary data.</text>
</comment>
<gene>
    <name evidence="1" type="ORF">ACFQRB_17495</name>
</gene>
<reference evidence="1 2" key="1">
    <citation type="journal article" date="2019" name="Int. J. Syst. Evol. Microbiol.">
        <title>The Global Catalogue of Microorganisms (GCM) 10K type strain sequencing project: providing services to taxonomists for standard genome sequencing and annotation.</title>
        <authorList>
            <consortium name="The Broad Institute Genomics Platform"/>
            <consortium name="The Broad Institute Genome Sequencing Center for Infectious Disease"/>
            <person name="Wu L."/>
            <person name="Ma J."/>
        </authorList>
    </citation>
    <scope>NUCLEOTIDE SEQUENCE [LARGE SCALE GENOMIC DNA]</scope>
    <source>
        <strain evidence="1 2">DT92</strain>
    </source>
</reference>
<dbReference type="Proteomes" id="UP001596368">
    <property type="component" value="Unassembled WGS sequence"/>
</dbReference>
<organism evidence="1 2">
    <name type="scientific">Halobaculum litoreum</name>
    <dbReference type="NCBI Taxonomy" id="3031998"/>
    <lineage>
        <taxon>Archaea</taxon>
        <taxon>Methanobacteriati</taxon>
        <taxon>Methanobacteriota</taxon>
        <taxon>Stenosarchaea group</taxon>
        <taxon>Halobacteria</taxon>
        <taxon>Halobacteriales</taxon>
        <taxon>Haloferacaceae</taxon>
        <taxon>Halobaculum</taxon>
    </lineage>
</organism>
<evidence type="ECO:0000313" key="2">
    <source>
        <dbReference type="Proteomes" id="UP001596368"/>
    </source>
</evidence>